<dbReference type="Pfam" id="PF00392">
    <property type="entry name" value="GntR"/>
    <property type="match status" value="1"/>
</dbReference>
<dbReference type="InterPro" id="IPR000524">
    <property type="entry name" value="Tscrpt_reg_HTH_GntR"/>
</dbReference>
<dbReference type="EMBL" id="SACT01000004">
    <property type="protein sequence ID" value="RVT50940.1"/>
    <property type="molecule type" value="Genomic_DNA"/>
</dbReference>
<dbReference type="SMART" id="SM00345">
    <property type="entry name" value="HTH_GNTR"/>
    <property type="match status" value="1"/>
</dbReference>
<dbReference type="Proteomes" id="UP000288178">
    <property type="component" value="Unassembled WGS sequence"/>
</dbReference>
<reference evidence="5 6" key="1">
    <citation type="submission" date="2019-01" db="EMBL/GenBank/DDBJ databases">
        <authorList>
            <person name="Chen W.-M."/>
        </authorList>
    </citation>
    <scope>NUCLEOTIDE SEQUENCE [LARGE SCALE GENOMIC DNA]</scope>
    <source>
        <strain evidence="5 6">ICH-3</strain>
    </source>
</reference>
<evidence type="ECO:0000256" key="2">
    <source>
        <dbReference type="ARBA" id="ARBA00023125"/>
    </source>
</evidence>
<evidence type="ECO:0000256" key="3">
    <source>
        <dbReference type="ARBA" id="ARBA00023163"/>
    </source>
</evidence>
<dbReference type="PANTHER" id="PTHR43537:SF5">
    <property type="entry name" value="UXU OPERON TRANSCRIPTIONAL REGULATOR"/>
    <property type="match status" value="1"/>
</dbReference>
<keyword evidence="6" id="KW-1185">Reference proteome</keyword>
<organism evidence="5 6">
    <name type="scientific">Rubrivivax albus</name>
    <dbReference type="NCBI Taxonomy" id="2499835"/>
    <lineage>
        <taxon>Bacteria</taxon>
        <taxon>Pseudomonadati</taxon>
        <taxon>Pseudomonadota</taxon>
        <taxon>Betaproteobacteria</taxon>
        <taxon>Burkholderiales</taxon>
        <taxon>Sphaerotilaceae</taxon>
        <taxon>Rubrivivax</taxon>
    </lineage>
</organism>
<dbReference type="SUPFAM" id="SSF46785">
    <property type="entry name" value="Winged helix' DNA-binding domain"/>
    <property type="match status" value="1"/>
</dbReference>
<dbReference type="InterPro" id="IPR008920">
    <property type="entry name" value="TF_FadR/GntR_C"/>
</dbReference>
<dbReference type="GO" id="GO:0003677">
    <property type="term" value="F:DNA binding"/>
    <property type="evidence" value="ECO:0007669"/>
    <property type="project" value="UniProtKB-KW"/>
</dbReference>
<dbReference type="InterPro" id="IPR011711">
    <property type="entry name" value="GntR_C"/>
</dbReference>
<protein>
    <submittedName>
        <fullName evidence="5">FadR family transcriptional regulator</fullName>
    </submittedName>
</protein>
<dbReference type="RefSeq" id="WP_128198966.1">
    <property type="nucleotide sequence ID" value="NZ_SACT01000004.1"/>
</dbReference>
<keyword evidence="3" id="KW-0804">Transcription</keyword>
<dbReference type="Gene3D" id="1.10.10.10">
    <property type="entry name" value="Winged helix-like DNA-binding domain superfamily/Winged helix DNA-binding domain"/>
    <property type="match status" value="1"/>
</dbReference>
<dbReference type="SMART" id="SM00895">
    <property type="entry name" value="FCD"/>
    <property type="match status" value="1"/>
</dbReference>
<dbReference type="InterPro" id="IPR036390">
    <property type="entry name" value="WH_DNA-bd_sf"/>
</dbReference>
<dbReference type="InterPro" id="IPR036388">
    <property type="entry name" value="WH-like_DNA-bd_sf"/>
</dbReference>
<dbReference type="PROSITE" id="PS50949">
    <property type="entry name" value="HTH_GNTR"/>
    <property type="match status" value="1"/>
</dbReference>
<feature type="domain" description="HTH gntR-type" evidence="4">
    <location>
        <begin position="11"/>
        <end position="78"/>
    </location>
</feature>
<evidence type="ECO:0000313" key="5">
    <source>
        <dbReference type="EMBL" id="RVT50940.1"/>
    </source>
</evidence>
<dbReference type="Gene3D" id="1.20.120.530">
    <property type="entry name" value="GntR ligand-binding domain-like"/>
    <property type="match status" value="1"/>
</dbReference>
<name>A0A437JUN2_9BURK</name>
<dbReference type="SUPFAM" id="SSF48008">
    <property type="entry name" value="GntR ligand-binding domain-like"/>
    <property type="match status" value="1"/>
</dbReference>
<dbReference type="GO" id="GO:0003700">
    <property type="term" value="F:DNA-binding transcription factor activity"/>
    <property type="evidence" value="ECO:0007669"/>
    <property type="project" value="InterPro"/>
</dbReference>
<keyword evidence="1" id="KW-0805">Transcription regulation</keyword>
<dbReference type="CDD" id="cd07377">
    <property type="entry name" value="WHTH_GntR"/>
    <property type="match status" value="1"/>
</dbReference>
<evidence type="ECO:0000259" key="4">
    <source>
        <dbReference type="PROSITE" id="PS50949"/>
    </source>
</evidence>
<dbReference type="Pfam" id="PF07729">
    <property type="entry name" value="FCD"/>
    <property type="match status" value="1"/>
</dbReference>
<dbReference type="AlphaFoldDB" id="A0A437JUN2"/>
<evidence type="ECO:0000256" key="1">
    <source>
        <dbReference type="ARBA" id="ARBA00023015"/>
    </source>
</evidence>
<gene>
    <name evidence="5" type="ORF">ENE75_14170</name>
</gene>
<dbReference type="OrthoDB" id="5450856at2"/>
<evidence type="ECO:0000313" key="6">
    <source>
        <dbReference type="Proteomes" id="UP000288178"/>
    </source>
</evidence>
<proteinExistence type="predicted"/>
<accession>A0A437JUN2</accession>
<sequence>MPLDLERLQIAPAYRVVSADLRRRIVDGSLAQGAALPTEADLADRFGVHRSTVREGLRQLEQEGLLRRDGKKLLVSMPRQRDLSDVAERALRLRQVTFRDVWQVASALEPLCAALAAHSATLDELDALEENLERTQAVVAAQASPVEVDLEFQNLVAAATHNPALLMARGPVSSLMRAGYAAIAPALPQSGARLLAVHRQVSLALRRRDAAAAEEAMRKHMQDYRRGCEVAGLDMNQPIPPAE</sequence>
<dbReference type="PANTHER" id="PTHR43537">
    <property type="entry name" value="TRANSCRIPTIONAL REGULATOR, GNTR FAMILY"/>
    <property type="match status" value="1"/>
</dbReference>
<keyword evidence="2" id="KW-0238">DNA-binding</keyword>
<comment type="caution">
    <text evidence="5">The sequence shown here is derived from an EMBL/GenBank/DDBJ whole genome shotgun (WGS) entry which is preliminary data.</text>
</comment>
<dbReference type="PRINTS" id="PR00035">
    <property type="entry name" value="HTHGNTR"/>
</dbReference>